<evidence type="ECO:0000313" key="2">
    <source>
        <dbReference type="Proteomes" id="UP001374584"/>
    </source>
</evidence>
<organism evidence="1 2">
    <name type="scientific">Phaseolus coccineus</name>
    <name type="common">Scarlet runner bean</name>
    <name type="synonym">Phaseolus multiflorus</name>
    <dbReference type="NCBI Taxonomy" id="3886"/>
    <lineage>
        <taxon>Eukaryota</taxon>
        <taxon>Viridiplantae</taxon>
        <taxon>Streptophyta</taxon>
        <taxon>Embryophyta</taxon>
        <taxon>Tracheophyta</taxon>
        <taxon>Spermatophyta</taxon>
        <taxon>Magnoliopsida</taxon>
        <taxon>eudicotyledons</taxon>
        <taxon>Gunneridae</taxon>
        <taxon>Pentapetalae</taxon>
        <taxon>rosids</taxon>
        <taxon>fabids</taxon>
        <taxon>Fabales</taxon>
        <taxon>Fabaceae</taxon>
        <taxon>Papilionoideae</taxon>
        <taxon>50 kb inversion clade</taxon>
        <taxon>NPAAA clade</taxon>
        <taxon>indigoferoid/millettioid clade</taxon>
        <taxon>Phaseoleae</taxon>
        <taxon>Phaseolus</taxon>
    </lineage>
</organism>
<protein>
    <submittedName>
        <fullName evidence="1">Uncharacterized protein</fullName>
    </submittedName>
</protein>
<keyword evidence="2" id="KW-1185">Reference proteome</keyword>
<dbReference type="AlphaFoldDB" id="A0AAN9RHW7"/>
<dbReference type="Proteomes" id="UP001374584">
    <property type="component" value="Unassembled WGS sequence"/>
</dbReference>
<sequence>MSLSSFFAFLYLINDFHLSPFLHKQNFLSRTFNLCFKTLITLPTKEDTWGISSGVAQAWRGPASRATSLRSQVTDGAIDGHVEGEHVVCEEMEREESH</sequence>
<gene>
    <name evidence="1" type="ORF">VNO80_06777</name>
</gene>
<evidence type="ECO:0000313" key="1">
    <source>
        <dbReference type="EMBL" id="KAK7373371.1"/>
    </source>
</evidence>
<accession>A0AAN9RHW7</accession>
<name>A0AAN9RHW7_PHACN</name>
<dbReference type="EMBL" id="JAYMYR010000003">
    <property type="protein sequence ID" value="KAK7373371.1"/>
    <property type="molecule type" value="Genomic_DNA"/>
</dbReference>
<comment type="caution">
    <text evidence="1">The sequence shown here is derived from an EMBL/GenBank/DDBJ whole genome shotgun (WGS) entry which is preliminary data.</text>
</comment>
<proteinExistence type="predicted"/>
<reference evidence="1 2" key="1">
    <citation type="submission" date="2024-01" db="EMBL/GenBank/DDBJ databases">
        <title>The genomes of 5 underutilized Papilionoideae crops provide insights into root nodulation and disease resistanc.</title>
        <authorList>
            <person name="Jiang F."/>
        </authorList>
    </citation>
    <scope>NUCLEOTIDE SEQUENCE [LARGE SCALE GENOMIC DNA]</scope>
    <source>
        <strain evidence="1">JINMINGXINNONG_FW02</strain>
        <tissue evidence="1">Leaves</tissue>
    </source>
</reference>